<protein>
    <submittedName>
        <fullName evidence="9">Motility protein A</fullName>
    </submittedName>
</protein>
<dbReference type="PANTHER" id="PTHR30433">
    <property type="entry name" value="CHEMOTAXIS PROTEIN MOTA"/>
    <property type="match status" value="1"/>
</dbReference>
<evidence type="ECO:0000256" key="5">
    <source>
        <dbReference type="ARBA" id="ARBA00023136"/>
    </source>
</evidence>
<keyword evidence="2" id="KW-1003">Cell membrane</keyword>
<dbReference type="GO" id="GO:0006935">
    <property type="term" value="P:chemotaxis"/>
    <property type="evidence" value="ECO:0007669"/>
    <property type="project" value="InterPro"/>
</dbReference>
<evidence type="ECO:0000313" key="9">
    <source>
        <dbReference type="EMBL" id="QEC46856.1"/>
    </source>
</evidence>
<dbReference type="GO" id="GO:0071978">
    <property type="term" value="P:bacterial-type flagellum-dependent swarming motility"/>
    <property type="evidence" value="ECO:0007669"/>
    <property type="project" value="InterPro"/>
</dbReference>
<feature type="transmembrane region" description="Helical" evidence="7">
    <location>
        <begin position="181"/>
        <end position="203"/>
    </location>
</feature>
<keyword evidence="5 7" id="KW-0472">Membrane</keyword>
<dbReference type="InterPro" id="IPR047055">
    <property type="entry name" value="MotA-like"/>
</dbReference>
<dbReference type="RefSeq" id="WP_146916558.1">
    <property type="nucleotide sequence ID" value="NZ_CP042430.1"/>
</dbReference>
<dbReference type="AlphaFoldDB" id="A0A5B8U1J6"/>
<keyword evidence="10" id="KW-1185">Reference proteome</keyword>
<keyword evidence="4 7" id="KW-1133">Transmembrane helix</keyword>
<dbReference type="GO" id="GO:0015031">
    <property type="term" value="P:protein transport"/>
    <property type="evidence" value="ECO:0007669"/>
    <property type="project" value="UniProtKB-KW"/>
</dbReference>
<comment type="similarity">
    <text evidence="6">Belongs to the exbB/tolQ family.</text>
</comment>
<keyword evidence="6" id="KW-0653">Protein transport</keyword>
<dbReference type="Pfam" id="PF01618">
    <property type="entry name" value="MotA_ExbB"/>
    <property type="match status" value="1"/>
</dbReference>
<evidence type="ECO:0000256" key="1">
    <source>
        <dbReference type="ARBA" id="ARBA00004651"/>
    </source>
</evidence>
<dbReference type="InterPro" id="IPR002898">
    <property type="entry name" value="MotA_ExbB_proton_chnl"/>
</dbReference>
<dbReference type="Proteomes" id="UP000321805">
    <property type="component" value="Chromosome"/>
</dbReference>
<keyword evidence="3 7" id="KW-0812">Transmembrane</keyword>
<evidence type="ECO:0000256" key="3">
    <source>
        <dbReference type="ARBA" id="ARBA00022692"/>
    </source>
</evidence>
<reference evidence="9 10" key="1">
    <citation type="journal article" date="2018" name="J. Microbiol.">
        <title>Baekduia soli gen. nov., sp. nov., a novel bacterium isolated from the soil of Baekdu Mountain and proposal of a novel family name, Baekduiaceae fam. nov.</title>
        <authorList>
            <person name="An D.S."/>
            <person name="Siddiqi M.Z."/>
            <person name="Kim K.H."/>
            <person name="Yu H.S."/>
            <person name="Im W.T."/>
        </authorList>
    </citation>
    <scope>NUCLEOTIDE SEQUENCE [LARGE SCALE GENOMIC DNA]</scope>
    <source>
        <strain evidence="9 10">BR7-21</strain>
    </source>
</reference>
<evidence type="ECO:0000256" key="4">
    <source>
        <dbReference type="ARBA" id="ARBA00022989"/>
    </source>
</evidence>
<keyword evidence="6" id="KW-0813">Transport</keyword>
<dbReference type="OrthoDB" id="9806929at2"/>
<feature type="transmembrane region" description="Helical" evidence="7">
    <location>
        <begin position="149"/>
        <end position="169"/>
    </location>
</feature>
<name>A0A5B8U1J6_9ACTN</name>
<gene>
    <name evidence="9" type="ORF">FSW04_04130</name>
</gene>
<dbReference type="EMBL" id="CP042430">
    <property type="protein sequence ID" value="QEC46856.1"/>
    <property type="molecule type" value="Genomic_DNA"/>
</dbReference>
<evidence type="ECO:0000313" key="10">
    <source>
        <dbReference type="Proteomes" id="UP000321805"/>
    </source>
</evidence>
<sequence>MKAATAIGIGIAAIAIIMAGIMEGVTPTALLNINALILVLGGTAGAVFGGVGMKRFMAIPKLYMKAILSQQPNLAERVTTLVAFAERARKDGLLALEEEIEAIEDPFTRKGMQLVVDGTDPDLLREILEAEIDAMAARHKLGSSVFEKAGGIAPTIGVLGTVVSLVHVLGNLSAPETLGPAISGAFIATLYGVGSANVVYLPVCYSLQMMSAKEVDERSLILEGVLAIQAGDNPRIVQQKLLSYVAPAERLEVEGGGKADLKAVAEPAAEAA</sequence>
<accession>A0A5B8U1J6</accession>
<comment type="subcellular location">
    <subcellularLocation>
        <location evidence="1">Cell membrane</location>
        <topology evidence="1">Multi-pass membrane protein</topology>
    </subcellularLocation>
    <subcellularLocation>
        <location evidence="6">Membrane</location>
        <topology evidence="6">Multi-pass membrane protein</topology>
    </subcellularLocation>
</comment>
<evidence type="ECO:0000256" key="2">
    <source>
        <dbReference type="ARBA" id="ARBA00022475"/>
    </source>
</evidence>
<dbReference type="KEGG" id="bsol:FSW04_04130"/>
<dbReference type="GO" id="GO:0005886">
    <property type="term" value="C:plasma membrane"/>
    <property type="evidence" value="ECO:0007669"/>
    <property type="project" value="UniProtKB-SubCell"/>
</dbReference>
<organism evidence="9 10">
    <name type="scientific">Baekduia soli</name>
    <dbReference type="NCBI Taxonomy" id="496014"/>
    <lineage>
        <taxon>Bacteria</taxon>
        <taxon>Bacillati</taxon>
        <taxon>Actinomycetota</taxon>
        <taxon>Thermoleophilia</taxon>
        <taxon>Solirubrobacterales</taxon>
        <taxon>Baekduiaceae</taxon>
        <taxon>Baekduia</taxon>
    </lineage>
</organism>
<dbReference type="PANTHER" id="PTHR30433:SF3">
    <property type="entry name" value="MOTILITY PROTEIN A"/>
    <property type="match status" value="1"/>
</dbReference>
<feature type="domain" description="MotA/TolQ/ExbB proton channel" evidence="8">
    <location>
        <begin position="101"/>
        <end position="217"/>
    </location>
</feature>
<proteinExistence type="inferred from homology"/>
<evidence type="ECO:0000256" key="6">
    <source>
        <dbReference type="RuleBase" id="RU004057"/>
    </source>
</evidence>
<feature type="transmembrane region" description="Helical" evidence="7">
    <location>
        <begin position="29"/>
        <end position="51"/>
    </location>
</feature>
<evidence type="ECO:0000256" key="7">
    <source>
        <dbReference type="SAM" id="Phobius"/>
    </source>
</evidence>
<evidence type="ECO:0000259" key="8">
    <source>
        <dbReference type="Pfam" id="PF01618"/>
    </source>
</evidence>